<dbReference type="SUPFAM" id="SSF141868">
    <property type="entry name" value="EAL domain-like"/>
    <property type="match status" value="1"/>
</dbReference>
<proteinExistence type="predicted"/>
<dbReference type="PROSITE" id="PS50113">
    <property type="entry name" value="PAC"/>
    <property type="match status" value="1"/>
</dbReference>
<dbReference type="CDD" id="cd00130">
    <property type="entry name" value="PAS"/>
    <property type="match status" value="1"/>
</dbReference>
<evidence type="ECO:0000259" key="7">
    <source>
        <dbReference type="PROSITE" id="PS50883"/>
    </source>
</evidence>
<dbReference type="InterPro" id="IPR043128">
    <property type="entry name" value="Rev_trsase/Diguanyl_cyclase"/>
</dbReference>
<protein>
    <recommendedName>
        <fullName evidence="2">cyclic-guanylate-specific phosphodiesterase</fullName>
        <ecNumber evidence="2">3.1.4.52</ecNumber>
    </recommendedName>
</protein>
<dbReference type="CDD" id="cd01948">
    <property type="entry name" value="EAL"/>
    <property type="match status" value="1"/>
</dbReference>
<dbReference type="CDD" id="cd01949">
    <property type="entry name" value="GGDEF"/>
    <property type="match status" value="1"/>
</dbReference>
<accession>A0A1I6HGU8</accession>
<dbReference type="PANTHER" id="PTHR44757">
    <property type="entry name" value="DIGUANYLATE CYCLASE DGCP"/>
    <property type="match status" value="1"/>
</dbReference>
<dbReference type="Gene3D" id="3.30.450.20">
    <property type="entry name" value="PAS domain"/>
    <property type="match status" value="1"/>
</dbReference>
<evidence type="ECO:0000259" key="6">
    <source>
        <dbReference type="PROSITE" id="PS50113"/>
    </source>
</evidence>
<dbReference type="PROSITE" id="PS50883">
    <property type="entry name" value="EAL"/>
    <property type="match status" value="1"/>
</dbReference>
<dbReference type="NCBIfam" id="TIGR00229">
    <property type="entry name" value="sensory_box"/>
    <property type="match status" value="1"/>
</dbReference>
<organism evidence="9 10">
    <name type="scientific">Marinobacter daqiaonensis</name>
    <dbReference type="NCBI Taxonomy" id="650891"/>
    <lineage>
        <taxon>Bacteria</taxon>
        <taxon>Pseudomonadati</taxon>
        <taxon>Pseudomonadota</taxon>
        <taxon>Gammaproteobacteria</taxon>
        <taxon>Pseudomonadales</taxon>
        <taxon>Marinobacteraceae</taxon>
        <taxon>Marinobacter</taxon>
    </lineage>
</organism>
<comment type="catalytic activity">
    <reaction evidence="4">
        <text>3',3'-c-di-GMP + H2O = 5'-phosphoguanylyl(3'-&gt;5')guanosine + H(+)</text>
        <dbReference type="Rhea" id="RHEA:24902"/>
        <dbReference type="ChEBI" id="CHEBI:15377"/>
        <dbReference type="ChEBI" id="CHEBI:15378"/>
        <dbReference type="ChEBI" id="CHEBI:58754"/>
        <dbReference type="ChEBI" id="CHEBI:58805"/>
        <dbReference type="EC" id="3.1.4.52"/>
    </reaction>
    <physiologicalReaction direction="left-to-right" evidence="4">
        <dbReference type="Rhea" id="RHEA:24903"/>
    </physiologicalReaction>
</comment>
<feature type="domain" description="EAL" evidence="7">
    <location>
        <begin position="457"/>
        <end position="710"/>
    </location>
</feature>
<dbReference type="EC" id="3.1.4.52" evidence="2"/>
<keyword evidence="3" id="KW-0973">c-di-GMP</keyword>
<dbReference type="InterPro" id="IPR001633">
    <property type="entry name" value="EAL_dom"/>
</dbReference>
<dbReference type="AlphaFoldDB" id="A0A1I6HGU8"/>
<dbReference type="InterPro" id="IPR000014">
    <property type="entry name" value="PAS"/>
</dbReference>
<dbReference type="InterPro" id="IPR035965">
    <property type="entry name" value="PAS-like_dom_sf"/>
</dbReference>
<sequence>MTRAPSGEQSSFTLSEFFRREAESIFEVWEVDARKAADCASRLPSRELRNNLPELLKTMADHADEALSGQSIAKLSVNAARNHAQLRWRRGYSLKEVAREYGILRSAIVQTLSDRISELSEKELRFLFESLDGAIVESVGTYVAISNQERESEQERLQVTLRNISDGVICTDADGLTHYLNPAAERITGWSGEDAIGKPVGEVVAVLDEASGQPVESMSELTLRTRDQSAHRSDILLERKDGRQVPVEEAAAPLWDSGGEFLGVVVTIRDVSNVRALTAQLGYLATRDPLTGLPNRALLKDRLMQEVAHAERHGERLALMYLDLDLFKEVNDMLGHTAGDDLLVEVAERLKNCVRRSDTVCRVGGDEFILLLTEFGEMASLNELGSKVSDTLREPFELEGHTVEISTSVGISVFPDDGHDPDSLIRHADTAMYQAKALGRNNMQFFAPAMNRRARERRELQRELRKALAEKQLSLHFQPQVELATGKVLAAEVLLRWRHPRLGSVSPNRFIPVAEERRELMISIGDWVLEESCRQARAWLDAGYPPVRVSVNVSMVQLRGDSLVDHVADVLDRFRLPPNQLQLELTESVLMSDVAGAADRIRSLEKMGVRISVDDFGTGYSSLSYLKDLPVDELKIDQTFVHDLASDPDKAAIVNAIIRMGQSLNLRVIAEGVETSGLVDYLCANGCEYAQGFYFGKPVTAKRFEGRFLS</sequence>
<dbReference type="PROSITE" id="PS50887">
    <property type="entry name" value="GGDEF"/>
    <property type="match status" value="1"/>
</dbReference>
<dbReference type="InterPro" id="IPR052155">
    <property type="entry name" value="Biofilm_reg_signaling"/>
</dbReference>
<dbReference type="FunFam" id="3.20.20.450:FF:000001">
    <property type="entry name" value="Cyclic di-GMP phosphodiesterase yahA"/>
    <property type="match status" value="1"/>
</dbReference>
<dbReference type="InterPro" id="IPR013767">
    <property type="entry name" value="PAS_fold"/>
</dbReference>
<dbReference type="SUPFAM" id="SSF55073">
    <property type="entry name" value="Nucleotide cyclase"/>
    <property type="match status" value="1"/>
</dbReference>
<dbReference type="GO" id="GO:0006355">
    <property type="term" value="P:regulation of DNA-templated transcription"/>
    <property type="evidence" value="ECO:0007669"/>
    <property type="project" value="InterPro"/>
</dbReference>
<keyword evidence="10" id="KW-1185">Reference proteome</keyword>
<dbReference type="FunFam" id="3.30.70.270:FF:000001">
    <property type="entry name" value="Diguanylate cyclase domain protein"/>
    <property type="match status" value="1"/>
</dbReference>
<evidence type="ECO:0000256" key="1">
    <source>
        <dbReference type="ARBA" id="ARBA00001946"/>
    </source>
</evidence>
<feature type="domain" description="PAC" evidence="6">
    <location>
        <begin position="231"/>
        <end position="283"/>
    </location>
</feature>
<dbReference type="Gene3D" id="3.30.70.270">
    <property type="match status" value="1"/>
</dbReference>
<dbReference type="InterPro" id="IPR000700">
    <property type="entry name" value="PAS-assoc_C"/>
</dbReference>
<name>A0A1I6HGU8_9GAMM</name>
<evidence type="ECO:0000259" key="5">
    <source>
        <dbReference type="PROSITE" id="PS50112"/>
    </source>
</evidence>
<comment type="cofactor">
    <cofactor evidence="1">
        <name>Mg(2+)</name>
        <dbReference type="ChEBI" id="CHEBI:18420"/>
    </cofactor>
</comment>
<gene>
    <name evidence="9" type="ORF">SAMN05216203_1234</name>
</gene>
<dbReference type="NCBIfam" id="TIGR00254">
    <property type="entry name" value="GGDEF"/>
    <property type="match status" value="1"/>
</dbReference>
<dbReference type="SMART" id="SM00091">
    <property type="entry name" value="PAS"/>
    <property type="match status" value="1"/>
</dbReference>
<dbReference type="InterPro" id="IPR029787">
    <property type="entry name" value="Nucleotide_cyclase"/>
</dbReference>
<dbReference type="OrthoDB" id="9812358at2"/>
<dbReference type="SUPFAM" id="SSF55785">
    <property type="entry name" value="PYP-like sensor domain (PAS domain)"/>
    <property type="match status" value="1"/>
</dbReference>
<evidence type="ECO:0000256" key="4">
    <source>
        <dbReference type="ARBA" id="ARBA00051114"/>
    </source>
</evidence>
<dbReference type="Pfam" id="PF00990">
    <property type="entry name" value="GGDEF"/>
    <property type="match status" value="1"/>
</dbReference>
<dbReference type="Gene3D" id="3.20.20.450">
    <property type="entry name" value="EAL domain"/>
    <property type="match status" value="1"/>
</dbReference>
<reference evidence="9 10" key="1">
    <citation type="submission" date="2016-10" db="EMBL/GenBank/DDBJ databases">
        <authorList>
            <person name="de Groot N.N."/>
        </authorList>
    </citation>
    <scope>NUCLEOTIDE SEQUENCE [LARGE SCALE GENOMIC DNA]</scope>
    <source>
        <strain evidence="9 10">CGMCC 1.9167</strain>
    </source>
</reference>
<dbReference type="SMART" id="SM00052">
    <property type="entry name" value="EAL"/>
    <property type="match status" value="1"/>
</dbReference>
<evidence type="ECO:0000313" key="10">
    <source>
        <dbReference type="Proteomes" id="UP000198644"/>
    </source>
</evidence>
<dbReference type="InterPro" id="IPR000160">
    <property type="entry name" value="GGDEF_dom"/>
</dbReference>
<dbReference type="GO" id="GO:0071732">
    <property type="term" value="P:cellular response to nitric oxide"/>
    <property type="evidence" value="ECO:0007669"/>
    <property type="project" value="UniProtKB-ARBA"/>
</dbReference>
<dbReference type="GO" id="GO:0071111">
    <property type="term" value="F:cyclic-guanylate-specific phosphodiesterase activity"/>
    <property type="evidence" value="ECO:0007669"/>
    <property type="project" value="UniProtKB-EC"/>
</dbReference>
<dbReference type="SMART" id="SM00267">
    <property type="entry name" value="GGDEF"/>
    <property type="match status" value="1"/>
</dbReference>
<dbReference type="STRING" id="650891.SAMN05216203_1234"/>
<dbReference type="InterPro" id="IPR035919">
    <property type="entry name" value="EAL_sf"/>
</dbReference>
<feature type="domain" description="GGDEF" evidence="8">
    <location>
        <begin position="315"/>
        <end position="448"/>
    </location>
</feature>
<dbReference type="RefSeq" id="WP_092009827.1">
    <property type="nucleotide sequence ID" value="NZ_FOYW01000001.1"/>
</dbReference>
<feature type="domain" description="PAS" evidence="5">
    <location>
        <begin position="153"/>
        <end position="226"/>
    </location>
</feature>
<dbReference type="PROSITE" id="PS50112">
    <property type="entry name" value="PAS"/>
    <property type="match status" value="1"/>
</dbReference>
<dbReference type="Pfam" id="PF00989">
    <property type="entry name" value="PAS"/>
    <property type="match status" value="1"/>
</dbReference>
<evidence type="ECO:0000313" key="9">
    <source>
        <dbReference type="EMBL" id="SFR53712.1"/>
    </source>
</evidence>
<dbReference type="PANTHER" id="PTHR44757:SF4">
    <property type="entry name" value="DIGUANYLATE CYCLASE DGCE-RELATED"/>
    <property type="match status" value="1"/>
</dbReference>
<evidence type="ECO:0000259" key="8">
    <source>
        <dbReference type="PROSITE" id="PS50887"/>
    </source>
</evidence>
<evidence type="ECO:0000256" key="2">
    <source>
        <dbReference type="ARBA" id="ARBA00012282"/>
    </source>
</evidence>
<dbReference type="EMBL" id="FOYW01000001">
    <property type="protein sequence ID" value="SFR53712.1"/>
    <property type="molecule type" value="Genomic_DNA"/>
</dbReference>
<dbReference type="Proteomes" id="UP000198644">
    <property type="component" value="Unassembled WGS sequence"/>
</dbReference>
<dbReference type="Pfam" id="PF00563">
    <property type="entry name" value="EAL"/>
    <property type="match status" value="1"/>
</dbReference>
<evidence type="ECO:0000256" key="3">
    <source>
        <dbReference type="ARBA" id="ARBA00022636"/>
    </source>
</evidence>